<accession>A0A847SP31</accession>
<sequence>MDITIRTAGEEDFAQIYQLIREFAHFIKTPEKVTITLPQMIQDKDRFQCIVAIYQDQVIGFATWFFAYYSWSGKAVYLDDLYVKDQYRGHAIGTALMDAVIEKAREAGCKKVRWQVSNWNQHAIEFYKKRGAQIDEVEINCDLVL</sequence>
<dbReference type="PIRSF" id="PIRSF037663">
    <property type="entry name" value="Acetyltransf_GNAT_prd"/>
    <property type="match status" value="1"/>
</dbReference>
<gene>
    <name evidence="5" type="ORF">HGH91_25570</name>
</gene>
<dbReference type="Gene3D" id="3.40.630.30">
    <property type="match status" value="1"/>
</dbReference>
<dbReference type="InterPro" id="IPR000182">
    <property type="entry name" value="GNAT_dom"/>
</dbReference>
<dbReference type="InterPro" id="IPR016181">
    <property type="entry name" value="Acyl_CoA_acyltransferase"/>
</dbReference>
<dbReference type="Pfam" id="PF00583">
    <property type="entry name" value="Acetyltransf_1"/>
    <property type="match status" value="1"/>
</dbReference>
<dbReference type="PANTHER" id="PTHR10545:SF29">
    <property type="entry name" value="GH14572P-RELATED"/>
    <property type="match status" value="1"/>
</dbReference>
<comment type="caution">
    <text evidence="5">The sequence shown here is derived from an EMBL/GenBank/DDBJ whole genome shotgun (WGS) entry which is preliminary data.</text>
</comment>
<comment type="similarity">
    <text evidence="1">Belongs to the acetyltransferase family.</text>
</comment>
<dbReference type="PANTHER" id="PTHR10545">
    <property type="entry name" value="DIAMINE N-ACETYLTRANSFERASE"/>
    <property type="match status" value="1"/>
</dbReference>
<feature type="domain" description="N-acetyltransferase" evidence="4">
    <location>
        <begin position="3"/>
        <end position="145"/>
    </location>
</feature>
<dbReference type="InterPro" id="IPR017255">
    <property type="entry name" value="AcTrfase_GNAT_prd"/>
</dbReference>
<evidence type="ECO:0000256" key="3">
    <source>
        <dbReference type="ARBA" id="ARBA00023315"/>
    </source>
</evidence>
<dbReference type="PROSITE" id="PS51186">
    <property type="entry name" value="GNAT"/>
    <property type="match status" value="1"/>
</dbReference>
<organism evidence="5 6">
    <name type="scientific">Chitinophaga eiseniae</name>
    <dbReference type="NCBI Taxonomy" id="634771"/>
    <lineage>
        <taxon>Bacteria</taxon>
        <taxon>Pseudomonadati</taxon>
        <taxon>Bacteroidota</taxon>
        <taxon>Chitinophagia</taxon>
        <taxon>Chitinophagales</taxon>
        <taxon>Chitinophagaceae</taxon>
        <taxon>Chitinophaga</taxon>
    </lineage>
</organism>
<evidence type="ECO:0000313" key="6">
    <source>
        <dbReference type="Proteomes" id="UP000552864"/>
    </source>
</evidence>
<dbReference type="InterPro" id="IPR051016">
    <property type="entry name" value="Diverse_Substrate_AcTransf"/>
</dbReference>
<evidence type="ECO:0000313" key="5">
    <source>
        <dbReference type="EMBL" id="NLR82014.1"/>
    </source>
</evidence>
<keyword evidence="2 5" id="KW-0808">Transferase</keyword>
<dbReference type="FunFam" id="3.40.630.30:FF:000064">
    <property type="entry name" value="GNAT family acetyltransferase"/>
    <property type="match status" value="1"/>
</dbReference>
<reference evidence="5 6" key="1">
    <citation type="submission" date="2020-04" db="EMBL/GenBank/DDBJ databases">
        <authorList>
            <person name="Yin C."/>
        </authorList>
    </citation>
    <scope>NUCLEOTIDE SEQUENCE [LARGE SCALE GENOMIC DNA]</scope>
    <source>
        <strain evidence="5 6">Ak56</strain>
    </source>
</reference>
<dbReference type="CDD" id="cd04301">
    <property type="entry name" value="NAT_SF"/>
    <property type="match status" value="1"/>
</dbReference>
<dbReference type="Proteomes" id="UP000552864">
    <property type="component" value="Unassembled WGS sequence"/>
</dbReference>
<evidence type="ECO:0000259" key="4">
    <source>
        <dbReference type="PROSITE" id="PS51186"/>
    </source>
</evidence>
<protein>
    <submittedName>
        <fullName evidence="5">GNAT family N-acetyltransferase</fullName>
    </submittedName>
</protein>
<dbReference type="EMBL" id="JABAHZ010000007">
    <property type="protein sequence ID" value="NLR82014.1"/>
    <property type="molecule type" value="Genomic_DNA"/>
</dbReference>
<dbReference type="GO" id="GO:0008080">
    <property type="term" value="F:N-acetyltransferase activity"/>
    <property type="evidence" value="ECO:0007669"/>
    <property type="project" value="TreeGrafter"/>
</dbReference>
<dbReference type="RefSeq" id="WP_168741723.1">
    <property type="nucleotide sequence ID" value="NZ_JABAHZ010000007.1"/>
</dbReference>
<dbReference type="AlphaFoldDB" id="A0A847SP31"/>
<proteinExistence type="inferred from homology"/>
<name>A0A847SP31_9BACT</name>
<keyword evidence="3" id="KW-0012">Acyltransferase</keyword>
<dbReference type="SUPFAM" id="SSF55729">
    <property type="entry name" value="Acyl-CoA N-acyltransferases (Nat)"/>
    <property type="match status" value="1"/>
</dbReference>
<evidence type="ECO:0000256" key="2">
    <source>
        <dbReference type="ARBA" id="ARBA00022679"/>
    </source>
</evidence>
<evidence type="ECO:0000256" key="1">
    <source>
        <dbReference type="ARBA" id="ARBA00008694"/>
    </source>
</evidence>
<keyword evidence="6" id="KW-1185">Reference proteome</keyword>